<comment type="caution">
    <text evidence="1">The sequence shown here is derived from an EMBL/GenBank/DDBJ whole genome shotgun (WGS) entry which is preliminary data.</text>
</comment>
<proteinExistence type="predicted"/>
<protein>
    <submittedName>
        <fullName evidence="1">Uncharacterized protein</fullName>
    </submittedName>
</protein>
<accession>A0A0F9DQD2</accession>
<reference evidence="1" key="1">
    <citation type="journal article" date="2015" name="Nature">
        <title>Complex archaea that bridge the gap between prokaryotes and eukaryotes.</title>
        <authorList>
            <person name="Spang A."/>
            <person name="Saw J.H."/>
            <person name="Jorgensen S.L."/>
            <person name="Zaremba-Niedzwiedzka K."/>
            <person name="Martijn J."/>
            <person name="Lind A.E."/>
            <person name="van Eijk R."/>
            <person name="Schleper C."/>
            <person name="Guy L."/>
            <person name="Ettema T.J."/>
        </authorList>
    </citation>
    <scope>NUCLEOTIDE SEQUENCE</scope>
</reference>
<organism evidence="1">
    <name type="scientific">marine sediment metagenome</name>
    <dbReference type="NCBI Taxonomy" id="412755"/>
    <lineage>
        <taxon>unclassified sequences</taxon>
        <taxon>metagenomes</taxon>
        <taxon>ecological metagenomes</taxon>
    </lineage>
</organism>
<feature type="non-terminal residue" evidence="1">
    <location>
        <position position="66"/>
    </location>
</feature>
<name>A0A0F9DQD2_9ZZZZ</name>
<gene>
    <name evidence="1" type="ORF">LCGC14_2249900</name>
</gene>
<evidence type="ECO:0000313" key="1">
    <source>
        <dbReference type="EMBL" id="KKL55991.1"/>
    </source>
</evidence>
<sequence>MAIGPVQLVVLGFDQPDFKGEILAEFDRLKENDVVRVIDGLAVHKDAEGEVTTIKRSDLGGKEAAE</sequence>
<dbReference type="EMBL" id="LAZR01030644">
    <property type="protein sequence ID" value="KKL55991.1"/>
    <property type="molecule type" value="Genomic_DNA"/>
</dbReference>
<dbReference type="AlphaFoldDB" id="A0A0F9DQD2"/>